<reference evidence="10" key="1">
    <citation type="submission" date="2016-10" db="EMBL/GenBank/DDBJ databases">
        <authorList>
            <person name="Varghese N."/>
            <person name="Submissions S."/>
        </authorList>
    </citation>
    <scope>NUCLEOTIDE SEQUENCE [LARGE SCALE GENOMIC DNA]</scope>
    <source>
        <strain evidence="10">UNC267MFSha1.1M11</strain>
    </source>
</reference>
<dbReference type="Proteomes" id="UP000199707">
    <property type="component" value="Unassembled WGS sequence"/>
</dbReference>
<feature type="domain" description="Peptidase M48" evidence="8">
    <location>
        <begin position="108"/>
        <end position="169"/>
    </location>
</feature>
<keyword evidence="1 6" id="KW-0645">Protease</keyword>
<evidence type="ECO:0000256" key="6">
    <source>
        <dbReference type="RuleBase" id="RU003983"/>
    </source>
</evidence>
<dbReference type="InterPro" id="IPR001915">
    <property type="entry name" value="Peptidase_M48"/>
</dbReference>
<keyword evidence="2" id="KW-0479">Metal-binding</keyword>
<feature type="transmembrane region" description="Helical" evidence="7">
    <location>
        <begin position="130"/>
        <end position="147"/>
    </location>
</feature>
<feature type="transmembrane region" description="Helical" evidence="7">
    <location>
        <begin position="255"/>
        <end position="278"/>
    </location>
</feature>
<keyword evidence="5 6" id="KW-0482">Metalloprotease</keyword>
<feature type="transmembrane region" description="Helical" evidence="7">
    <location>
        <begin position="72"/>
        <end position="90"/>
    </location>
</feature>
<dbReference type="Gene3D" id="3.30.2010.10">
    <property type="entry name" value="Metalloproteases ('zincins'), catalytic domain"/>
    <property type="match status" value="1"/>
</dbReference>
<feature type="transmembrane region" description="Helical" evidence="7">
    <location>
        <begin position="35"/>
        <end position="60"/>
    </location>
</feature>
<name>A0A1G4V9J9_9MYCO</name>
<sequence length="295" mass="31405">MTIWILLGAPWALAIALTAVLPALADSFHPYWRAPVAATLALMLAISTWTSMIAGASILLRQPDVMGRIGGLALAGICSGLLLLALRHLLRVRMSVRAGRAIRYGAADKDGAVVIVEDDRPDAFAVPGRAGGLIVLTTGLTAVMTAAERRAVIDHERAHLRQRHHFHVQAVELAACINPLLRPWTRVVRLAVERSADEHAARGGRGNAARAIARAALLCAHAQPAPGCRITGRPSDVRARVLALTHEAPPRQRRYLLALAAVIAVLISVQTCLAADIAQDHVAPERGEPLSTVIG</sequence>
<dbReference type="AlphaFoldDB" id="A0A1G4V9J9"/>
<evidence type="ECO:0000256" key="4">
    <source>
        <dbReference type="ARBA" id="ARBA00022833"/>
    </source>
</evidence>
<dbReference type="InterPro" id="IPR052173">
    <property type="entry name" value="Beta-lactam_resp_regulator"/>
</dbReference>
<evidence type="ECO:0000256" key="3">
    <source>
        <dbReference type="ARBA" id="ARBA00022801"/>
    </source>
</evidence>
<comment type="similarity">
    <text evidence="6">Belongs to the peptidase M48 family.</text>
</comment>
<dbReference type="GO" id="GO:0046872">
    <property type="term" value="F:metal ion binding"/>
    <property type="evidence" value="ECO:0007669"/>
    <property type="project" value="UniProtKB-KW"/>
</dbReference>
<organism evidence="9 10">
    <name type="scientific">Mycolicibacterium fluoranthenivorans</name>
    <dbReference type="NCBI Taxonomy" id="258505"/>
    <lineage>
        <taxon>Bacteria</taxon>
        <taxon>Bacillati</taxon>
        <taxon>Actinomycetota</taxon>
        <taxon>Actinomycetes</taxon>
        <taxon>Mycobacteriales</taxon>
        <taxon>Mycobacteriaceae</taxon>
        <taxon>Mycolicibacterium</taxon>
    </lineage>
</organism>
<gene>
    <name evidence="9" type="ORF">SAMN02799620_00572</name>
</gene>
<dbReference type="CDD" id="cd07326">
    <property type="entry name" value="M56_BlaR1_MecR1_like"/>
    <property type="match status" value="1"/>
</dbReference>
<evidence type="ECO:0000256" key="7">
    <source>
        <dbReference type="SAM" id="Phobius"/>
    </source>
</evidence>
<keyword evidence="4 6" id="KW-0862">Zinc</keyword>
<dbReference type="GO" id="GO:0004222">
    <property type="term" value="F:metalloendopeptidase activity"/>
    <property type="evidence" value="ECO:0007669"/>
    <property type="project" value="InterPro"/>
</dbReference>
<evidence type="ECO:0000313" key="9">
    <source>
        <dbReference type="EMBL" id="SCX03329.1"/>
    </source>
</evidence>
<dbReference type="RefSeq" id="WP_090353612.1">
    <property type="nucleotide sequence ID" value="NZ_FMUB01000001.1"/>
</dbReference>
<dbReference type="EMBL" id="FMUB01000001">
    <property type="protein sequence ID" value="SCX03329.1"/>
    <property type="molecule type" value="Genomic_DNA"/>
</dbReference>
<keyword evidence="3 6" id="KW-0378">Hydrolase</keyword>
<dbReference type="GO" id="GO:0006508">
    <property type="term" value="P:proteolysis"/>
    <property type="evidence" value="ECO:0007669"/>
    <property type="project" value="UniProtKB-KW"/>
</dbReference>
<keyword evidence="7" id="KW-0472">Membrane</keyword>
<accession>A0A1G4V9J9</accession>
<keyword evidence="7" id="KW-1133">Transmembrane helix</keyword>
<keyword evidence="7" id="KW-0812">Transmembrane</keyword>
<evidence type="ECO:0000259" key="8">
    <source>
        <dbReference type="Pfam" id="PF01435"/>
    </source>
</evidence>
<dbReference type="PANTHER" id="PTHR34978">
    <property type="entry name" value="POSSIBLE SENSOR-TRANSDUCER PROTEIN BLAR"/>
    <property type="match status" value="1"/>
</dbReference>
<evidence type="ECO:0000256" key="2">
    <source>
        <dbReference type="ARBA" id="ARBA00022723"/>
    </source>
</evidence>
<evidence type="ECO:0000256" key="5">
    <source>
        <dbReference type="ARBA" id="ARBA00023049"/>
    </source>
</evidence>
<proteinExistence type="inferred from homology"/>
<protein>
    <submittedName>
        <fullName evidence="9">Signal transducer regulating beta-lactamase production, contains metallopeptidase domain</fullName>
    </submittedName>
</protein>
<evidence type="ECO:0000256" key="1">
    <source>
        <dbReference type="ARBA" id="ARBA00022670"/>
    </source>
</evidence>
<evidence type="ECO:0000313" key="10">
    <source>
        <dbReference type="Proteomes" id="UP000199707"/>
    </source>
</evidence>
<dbReference type="STRING" id="1502745.SAMN02799620_00572"/>
<dbReference type="Pfam" id="PF01435">
    <property type="entry name" value="Peptidase_M48"/>
    <property type="match status" value="1"/>
</dbReference>
<dbReference type="PANTHER" id="PTHR34978:SF3">
    <property type="entry name" value="SLR0241 PROTEIN"/>
    <property type="match status" value="1"/>
</dbReference>
<comment type="cofactor">
    <cofactor evidence="6">
        <name>Zn(2+)</name>
        <dbReference type="ChEBI" id="CHEBI:29105"/>
    </cofactor>
    <text evidence="6">Binds 1 zinc ion per subunit.</text>
</comment>